<evidence type="ECO:0000313" key="2">
    <source>
        <dbReference type="Proteomes" id="UP001158576"/>
    </source>
</evidence>
<proteinExistence type="predicted"/>
<reference evidence="1 2" key="1">
    <citation type="submission" date="2021-04" db="EMBL/GenBank/DDBJ databases">
        <authorList>
            <person name="Bliznina A."/>
        </authorList>
    </citation>
    <scope>NUCLEOTIDE SEQUENCE [LARGE SCALE GENOMIC DNA]</scope>
</reference>
<organism evidence="1 2">
    <name type="scientific">Oikopleura dioica</name>
    <name type="common">Tunicate</name>
    <dbReference type="NCBI Taxonomy" id="34765"/>
    <lineage>
        <taxon>Eukaryota</taxon>
        <taxon>Metazoa</taxon>
        <taxon>Chordata</taxon>
        <taxon>Tunicata</taxon>
        <taxon>Appendicularia</taxon>
        <taxon>Copelata</taxon>
        <taxon>Oikopleuridae</taxon>
        <taxon>Oikopleura</taxon>
    </lineage>
</organism>
<dbReference type="EMBL" id="OU015566">
    <property type="protein sequence ID" value="CAG5108284.1"/>
    <property type="molecule type" value="Genomic_DNA"/>
</dbReference>
<sequence length="111" mass="12434">MCSTPDLVNDKNCTPSLWGYVEFQTQDGAPVSPDLLDLDIIKYTIRITRDTVTSTLSTAPLWWTSGSKNGGSRMKYFSGGFIYIQNMIDNGIILTKSNLETGWNFSSLKQR</sequence>
<keyword evidence="2" id="KW-1185">Reference proteome</keyword>
<protein>
    <submittedName>
        <fullName evidence="1">Oidioi.mRNA.OKI2018_I69.chr1.g3723.t1.cds</fullName>
    </submittedName>
</protein>
<dbReference type="Proteomes" id="UP001158576">
    <property type="component" value="Chromosome 1"/>
</dbReference>
<name>A0ABN7SZC2_OIKDI</name>
<evidence type="ECO:0000313" key="1">
    <source>
        <dbReference type="EMBL" id="CAG5108284.1"/>
    </source>
</evidence>
<accession>A0ABN7SZC2</accession>
<gene>
    <name evidence="1" type="ORF">OKIOD_LOCUS12488</name>
</gene>